<gene>
    <name evidence="5" type="ORF">BWP39_29135</name>
</gene>
<name>A0A2A4EUB3_9BURK</name>
<dbReference type="RefSeq" id="WP_096725651.1">
    <property type="nucleotide sequence ID" value="NZ_MTZV01000006.1"/>
</dbReference>
<evidence type="ECO:0000256" key="2">
    <source>
        <dbReference type="ARBA" id="ARBA00022679"/>
    </source>
</evidence>
<evidence type="ECO:0000256" key="1">
    <source>
        <dbReference type="ARBA" id="ARBA00022603"/>
    </source>
</evidence>
<dbReference type="PANTHER" id="PTHR43464:SF19">
    <property type="entry name" value="UBIQUINONE BIOSYNTHESIS O-METHYLTRANSFERASE, MITOCHONDRIAL"/>
    <property type="match status" value="1"/>
</dbReference>
<reference evidence="5 6" key="1">
    <citation type="submission" date="2017-01" db="EMBL/GenBank/DDBJ databases">
        <title>Whole-Genome Shotgun Sequencing of Two beta-Proteobacterial Species in Search of the Bulgecin Biosynthetic Cluster.</title>
        <authorList>
            <person name="Horsman M.E."/>
            <person name="Marous D.R."/>
            <person name="Li R."/>
            <person name="Oliver R.A."/>
            <person name="Byun B."/>
            <person name="Emrich S.J."/>
            <person name="Boggess B."/>
            <person name="Townsend C.A."/>
            <person name="Mobashery S."/>
        </authorList>
    </citation>
    <scope>NUCLEOTIDE SEQUENCE [LARGE SCALE GENOMIC DNA]</scope>
    <source>
        <strain evidence="5 6">ATCC 31363</strain>
    </source>
</reference>
<dbReference type="CDD" id="cd02440">
    <property type="entry name" value="AdoMet_MTases"/>
    <property type="match status" value="1"/>
</dbReference>
<dbReference type="AlphaFoldDB" id="A0A2A4EUB3"/>
<keyword evidence="1" id="KW-0489">Methyltransferase</keyword>
<sequence length="258" mass="28718">MTQSAEKFFEDWAPAYHLVFGDWNAAIEQHASVLKHILPPPAVAGEVLDCACGIGTQVIGLARAGYKVTGTDLSSAMLERAREEIAARGLDSAGIELRVDDMCSLQTCPPQHYGAVIVCDNCLVYLDSDDEVRAALIAMHERLRQGGKLVISLRDYDSLMKLRPPLTAPYMISDNGLRRIVHQVWDWHDERHYTCHVHITYQTPDLAWVARHIVGRCRSITSEELVSHLRSIGFEQIQILPAAATGFHQPIVTALKGR</sequence>
<dbReference type="InterPro" id="IPR041698">
    <property type="entry name" value="Methyltransf_25"/>
</dbReference>
<dbReference type="GO" id="GO:0008168">
    <property type="term" value="F:methyltransferase activity"/>
    <property type="evidence" value="ECO:0007669"/>
    <property type="project" value="UniProtKB-KW"/>
</dbReference>
<dbReference type="PANTHER" id="PTHR43464">
    <property type="entry name" value="METHYLTRANSFERASE"/>
    <property type="match status" value="1"/>
</dbReference>
<comment type="caution">
    <text evidence="5">The sequence shown here is derived from an EMBL/GenBank/DDBJ whole genome shotgun (WGS) entry which is preliminary data.</text>
</comment>
<keyword evidence="2" id="KW-0808">Transferase</keyword>
<protein>
    <recommendedName>
        <fullName evidence="4">Methyltransferase domain-containing protein</fullName>
    </recommendedName>
</protein>
<dbReference type="GO" id="GO:0032259">
    <property type="term" value="P:methylation"/>
    <property type="evidence" value="ECO:0007669"/>
    <property type="project" value="UniProtKB-KW"/>
</dbReference>
<dbReference type="Gene3D" id="3.40.50.150">
    <property type="entry name" value="Vaccinia Virus protein VP39"/>
    <property type="match status" value="1"/>
</dbReference>
<accession>A0A2A4EUB3</accession>
<dbReference type="Proteomes" id="UP000218022">
    <property type="component" value="Unassembled WGS sequence"/>
</dbReference>
<proteinExistence type="predicted"/>
<dbReference type="SUPFAM" id="SSF53335">
    <property type="entry name" value="S-adenosyl-L-methionine-dependent methyltransferases"/>
    <property type="match status" value="1"/>
</dbReference>
<feature type="domain" description="Methyltransferase" evidence="4">
    <location>
        <begin position="47"/>
        <end position="147"/>
    </location>
</feature>
<dbReference type="EMBL" id="MTZV01000006">
    <property type="protein sequence ID" value="PCE23746.1"/>
    <property type="molecule type" value="Genomic_DNA"/>
</dbReference>
<dbReference type="Pfam" id="PF13649">
    <property type="entry name" value="Methyltransf_25"/>
    <property type="match status" value="1"/>
</dbReference>
<evidence type="ECO:0000256" key="3">
    <source>
        <dbReference type="ARBA" id="ARBA00022691"/>
    </source>
</evidence>
<keyword evidence="3" id="KW-0949">S-adenosyl-L-methionine</keyword>
<organism evidence="5 6">
    <name type="scientific">Paraburkholderia acidicola</name>
    <dbReference type="NCBI Taxonomy" id="1912599"/>
    <lineage>
        <taxon>Bacteria</taxon>
        <taxon>Pseudomonadati</taxon>
        <taxon>Pseudomonadota</taxon>
        <taxon>Betaproteobacteria</taxon>
        <taxon>Burkholderiales</taxon>
        <taxon>Burkholderiaceae</taxon>
        <taxon>Paraburkholderia</taxon>
    </lineage>
</organism>
<evidence type="ECO:0000313" key="5">
    <source>
        <dbReference type="EMBL" id="PCE23746.1"/>
    </source>
</evidence>
<dbReference type="OrthoDB" id="9804312at2"/>
<evidence type="ECO:0000313" key="6">
    <source>
        <dbReference type="Proteomes" id="UP000218022"/>
    </source>
</evidence>
<evidence type="ECO:0000259" key="4">
    <source>
        <dbReference type="Pfam" id="PF13649"/>
    </source>
</evidence>
<dbReference type="InterPro" id="IPR029063">
    <property type="entry name" value="SAM-dependent_MTases_sf"/>
</dbReference>